<feature type="compositionally biased region" description="Acidic residues" evidence="5">
    <location>
        <begin position="263"/>
        <end position="273"/>
    </location>
</feature>
<feature type="compositionally biased region" description="Basic and acidic residues" evidence="5">
    <location>
        <begin position="314"/>
        <end position="323"/>
    </location>
</feature>
<feature type="compositionally biased region" description="Polar residues" evidence="5">
    <location>
        <begin position="447"/>
        <end position="465"/>
    </location>
</feature>
<dbReference type="EMBL" id="KZ819331">
    <property type="protein sequence ID" value="PWN19478.1"/>
    <property type="molecule type" value="Genomic_DNA"/>
</dbReference>
<dbReference type="GeneID" id="37016992"/>
<keyword evidence="3" id="KW-0235">DNA replication</keyword>
<feature type="compositionally biased region" description="Low complexity" evidence="5">
    <location>
        <begin position="176"/>
        <end position="201"/>
    </location>
</feature>
<feature type="compositionally biased region" description="Low complexity" evidence="5">
    <location>
        <begin position="489"/>
        <end position="506"/>
    </location>
</feature>
<dbReference type="RefSeq" id="XP_025346638.1">
    <property type="nucleotide sequence ID" value="XM_025495258.1"/>
</dbReference>
<dbReference type="GO" id="GO:0043625">
    <property type="term" value="C:delta DNA polymerase complex"/>
    <property type="evidence" value="ECO:0007669"/>
    <property type="project" value="InterPro"/>
</dbReference>
<evidence type="ECO:0000256" key="4">
    <source>
        <dbReference type="ARBA" id="ARBA00023242"/>
    </source>
</evidence>
<dbReference type="GO" id="GO:0006297">
    <property type="term" value="P:nucleotide-excision repair, DNA gap filling"/>
    <property type="evidence" value="ECO:0007669"/>
    <property type="project" value="TreeGrafter"/>
</dbReference>
<dbReference type="AlphaFoldDB" id="A0A316U3U0"/>
<dbReference type="PANTHER" id="PTHR17598:SF13">
    <property type="entry name" value="DNA POLYMERASE DELTA SUBUNIT 3"/>
    <property type="match status" value="1"/>
</dbReference>
<evidence type="ECO:0000256" key="3">
    <source>
        <dbReference type="ARBA" id="ARBA00022705"/>
    </source>
</evidence>
<evidence type="ECO:0000256" key="2">
    <source>
        <dbReference type="ARBA" id="ARBA00017589"/>
    </source>
</evidence>
<dbReference type="OrthoDB" id="514823at2759"/>
<dbReference type="GO" id="GO:0006271">
    <property type="term" value="P:DNA strand elongation involved in DNA replication"/>
    <property type="evidence" value="ECO:0007669"/>
    <property type="project" value="TreeGrafter"/>
</dbReference>
<keyword evidence="4" id="KW-0539">Nucleus</keyword>
<dbReference type="Gene3D" id="3.90.1030.20">
    <property type="entry name" value="DNA polymerase delta, p66 (Cdc27) subunit, wHTH domain"/>
    <property type="match status" value="1"/>
</dbReference>
<reference evidence="6 7" key="1">
    <citation type="journal article" date="2018" name="Mol. Biol. Evol.">
        <title>Broad Genomic Sampling Reveals a Smut Pathogenic Ancestry of the Fungal Clade Ustilaginomycotina.</title>
        <authorList>
            <person name="Kijpornyongpan T."/>
            <person name="Mondo S.J."/>
            <person name="Barry K."/>
            <person name="Sandor L."/>
            <person name="Lee J."/>
            <person name="Lipzen A."/>
            <person name="Pangilinan J."/>
            <person name="LaButti K."/>
            <person name="Hainaut M."/>
            <person name="Henrissat B."/>
            <person name="Grigoriev I.V."/>
            <person name="Spatafora J.W."/>
            <person name="Aime M.C."/>
        </authorList>
    </citation>
    <scope>NUCLEOTIDE SEQUENCE [LARGE SCALE GENOMIC DNA]</scope>
    <source>
        <strain evidence="6 7">MCA 4718</strain>
    </source>
</reference>
<feature type="compositionally biased region" description="Basic and acidic residues" evidence="5">
    <location>
        <begin position="330"/>
        <end position="339"/>
    </location>
</feature>
<dbReference type="STRING" id="1684307.A0A316U3U0"/>
<dbReference type="GO" id="GO:0003887">
    <property type="term" value="F:DNA-directed DNA polymerase activity"/>
    <property type="evidence" value="ECO:0007669"/>
    <property type="project" value="TreeGrafter"/>
</dbReference>
<dbReference type="InterPro" id="IPR019038">
    <property type="entry name" value="POLD3"/>
</dbReference>
<name>A0A316U3U0_9BASI</name>
<feature type="compositionally biased region" description="Low complexity" evidence="5">
    <location>
        <begin position="466"/>
        <end position="481"/>
    </location>
</feature>
<protein>
    <recommendedName>
        <fullName evidence="2">DNA polymerase delta subunit 3</fullName>
    </recommendedName>
</protein>
<feature type="compositionally biased region" description="Low complexity" evidence="5">
    <location>
        <begin position="212"/>
        <end position="222"/>
    </location>
</feature>
<comment type="subcellular location">
    <subcellularLocation>
        <location evidence="1">Nucleus</location>
    </subcellularLocation>
</comment>
<dbReference type="Pfam" id="PF09507">
    <property type="entry name" value="CDC27"/>
    <property type="match status" value="1"/>
</dbReference>
<evidence type="ECO:0000256" key="5">
    <source>
        <dbReference type="SAM" id="MobiDB-lite"/>
    </source>
</evidence>
<evidence type="ECO:0000256" key="1">
    <source>
        <dbReference type="ARBA" id="ARBA00004123"/>
    </source>
</evidence>
<feature type="compositionally biased region" description="Low complexity" evidence="5">
    <location>
        <begin position="426"/>
        <end position="441"/>
    </location>
</feature>
<dbReference type="PANTHER" id="PTHR17598">
    <property type="entry name" value="DNA POLYMERASE DELTA SUBUNIT 3"/>
    <property type="match status" value="1"/>
</dbReference>
<feature type="compositionally biased region" description="Basic residues" evidence="5">
    <location>
        <begin position="379"/>
        <end position="395"/>
    </location>
</feature>
<organism evidence="6 7">
    <name type="scientific">Pseudomicrostroma glucosiphilum</name>
    <dbReference type="NCBI Taxonomy" id="1684307"/>
    <lineage>
        <taxon>Eukaryota</taxon>
        <taxon>Fungi</taxon>
        <taxon>Dikarya</taxon>
        <taxon>Basidiomycota</taxon>
        <taxon>Ustilaginomycotina</taxon>
        <taxon>Exobasidiomycetes</taxon>
        <taxon>Microstromatales</taxon>
        <taxon>Microstromatales incertae sedis</taxon>
        <taxon>Pseudomicrostroma</taxon>
    </lineage>
</organism>
<evidence type="ECO:0000313" key="7">
    <source>
        <dbReference type="Proteomes" id="UP000245942"/>
    </source>
</evidence>
<dbReference type="Proteomes" id="UP000245942">
    <property type="component" value="Unassembled WGS sequence"/>
</dbReference>
<keyword evidence="7" id="KW-1185">Reference proteome</keyword>
<gene>
    <name evidence="6" type="ORF">BCV69DRAFT_40784</name>
</gene>
<proteinExistence type="predicted"/>
<dbReference type="InterPro" id="IPR041913">
    <property type="entry name" value="POLD3_sf"/>
</dbReference>
<evidence type="ECO:0000313" key="6">
    <source>
        <dbReference type="EMBL" id="PWN19478.1"/>
    </source>
</evidence>
<sequence length="541" mass="56475">MTTSTSSNQLDPTVTSLLSSHLLNKGLFLTYRLLSRELSLHVQEARSALEAFYEQQGSERLKACWVVQGTLKPVRDGLVTDAEDEVKEEAILLVGEEKLEETKALFSPAPSVQIYSLSPASSSSSSLTSMDLANFSTVPLHLSSEAKYTQAWEQADRGKKLGVIFNERVSEGDPRAVAAAREQAQQQAKAQAQANAQPGAAKPVKAEKKTADSSASTSQASKGTGLNWNKAKAKPTPDPPAATASSSKAKASKKSDPPPKAADDEDEQYDSDVEMAQIGYADSEGEVDEVPAGRAKTKRADGLPAPKSTAGDKGTGKKADGKGPQRKGSSKAELEKMMDMDDDDAPGEAIPDVEAADSAATSLMKGTEDDGEEASKAAPVRRKVRRQKRTVRKQRSKDEKGYMRTQEVSDYESYSDWTESEETAPAKKQGAKSSSTGGTKSKAARTDSASSAGTASRVQKSEASTSASADGSQKAAAASASPEKEDATSARPSKSPSPSKQASTGGQKSGTGSGGASAGGGGTGSKAKGGQSKLSSFFKKG</sequence>
<feature type="region of interest" description="Disordered" evidence="5">
    <location>
        <begin position="174"/>
        <end position="541"/>
    </location>
</feature>
<dbReference type="GO" id="GO:1904161">
    <property type="term" value="P:DNA synthesis involved in UV-damage excision repair"/>
    <property type="evidence" value="ECO:0007669"/>
    <property type="project" value="TreeGrafter"/>
</dbReference>
<feature type="compositionally biased region" description="Gly residues" evidence="5">
    <location>
        <begin position="507"/>
        <end position="524"/>
    </location>
</feature>
<accession>A0A316U3U0</accession>